<comment type="caution">
    <text evidence="2">The sequence shown here is derived from an EMBL/GenBank/DDBJ whole genome shotgun (WGS) entry which is preliminary data.</text>
</comment>
<dbReference type="Proteomes" id="UP000762676">
    <property type="component" value="Unassembled WGS sequence"/>
</dbReference>
<organism evidence="2 3">
    <name type="scientific">Elysia marginata</name>
    <dbReference type="NCBI Taxonomy" id="1093978"/>
    <lineage>
        <taxon>Eukaryota</taxon>
        <taxon>Metazoa</taxon>
        <taxon>Spiralia</taxon>
        <taxon>Lophotrochozoa</taxon>
        <taxon>Mollusca</taxon>
        <taxon>Gastropoda</taxon>
        <taxon>Heterobranchia</taxon>
        <taxon>Euthyneura</taxon>
        <taxon>Panpulmonata</taxon>
        <taxon>Sacoglossa</taxon>
        <taxon>Placobranchoidea</taxon>
        <taxon>Plakobranchidae</taxon>
        <taxon>Elysia</taxon>
    </lineage>
</organism>
<sequence>KTVLNNRNLRQAIDEPTHIKTHTLDWLILREDDTSIYGIQVADKAFSEQFVTTFTIAIDRPKVEKKTVTSRNIKQLDHEELSNDLKAIAVEHSPNDTSTSLVEIQRHTGKTTGEARLS</sequence>
<keyword evidence="3" id="KW-1185">Reference proteome</keyword>
<dbReference type="PANTHER" id="PTHR46670">
    <property type="entry name" value="ENDO/EXONUCLEASE/PHOSPHATASE DOMAIN-CONTAINING PROTEIN"/>
    <property type="match status" value="1"/>
</dbReference>
<protein>
    <submittedName>
        <fullName evidence="2">Uncharacterized protein</fullName>
    </submittedName>
</protein>
<evidence type="ECO:0000313" key="2">
    <source>
        <dbReference type="EMBL" id="GFR98565.1"/>
    </source>
</evidence>
<evidence type="ECO:0000256" key="1">
    <source>
        <dbReference type="SAM" id="MobiDB-lite"/>
    </source>
</evidence>
<gene>
    <name evidence="2" type="ORF">ElyMa_006353300</name>
</gene>
<dbReference type="PANTHER" id="PTHR46670:SF3">
    <property type="entry name" value="ENDONUCLEASE_EXONUCLEASE_PHOSPHATASE DOMAIN-CONTAINING PROTEIN"/>
    <property type="match status" value="1"/>
</dbReference>
<dbReference type="AlphaFoldDB" id="A0AAV4HPT1"/>
<feature type="region of interest" description="Disordered" evidence="1">
    <location>
        <begin position="92"/>
        <end position="118"/>
    </location>
</feature>
<feature type="non-terminal residue" evidence="2">
    <location>
        <position position="1"/>
    </location>
</feature>
<name>A0AAV4HPT1_9GAST</name>
<reference evidence="2 3" key="1">
    <citation type="journal article" date="2021" name="Elife">
        <title>Chloroplast acquisition without the gene transfer in kleptoplastic sea slugs, Plakobranchus ocellatus.</title>
        <authorList>
            <person name="Maeda T."/>
            <person name="Takahashi S."/>
            <person name="Yoshida T."/>
            <person name="Shimamura S."/>
            <person name="Takaki Y."/>
            <person name="Nagai Y."/>
            <person name="Toyoda A."/>
            <person name="Suzuki Y."/>
            <person name="Arimoto A."/>
            <person name="Ishii H."/>
            <person name="Satoh N."/>
            <person name="Nishiyama T."/>
            <person name="Hasebe M."/>
            <person name="Maruyama T."/>
            <person name="Minagawa J."/>
            <person name="Obokata J."/>
            <person name="Shigenobu S."/>
        </authorList>
    </citation>
    <scope>NUCLEOTIDE SEQUENCE [LARGE SCALE GENOMIC DNA]</scope>
</reference>
<accession>A0AAV4HPT1</accession>
<proteinExistence type="predicted"/>
<dbReference type="EMBL" id="BMAT01012746">
    <property type="protein sequence ID" value="GFR98565.1"/>
    <property type="molecule type" value="Genomic_DNA"/>
</dbReference>
<evidence type="ECO:0000313" key="3">
    <source>
        <dbReference type="Proteomes" id="UP000762676"/>
    </source>
</evidence>